<evidence type="ECO:0000313" key="8">
    <source>
        <dbReference type="Proteomes" id="UP000231246"/>
    </source>
</evidence>
<protein>
    <recommendedName>
        <fullName evidence="6">O-antigen ligase-related domain-containing protein</fullName>
    </recommendedName>
</protein>
<evidence type="ECO:0000313" key="7">
    <source>
        <dbReference type="EMBL" id="PIP61267.1"/>
    </source>
</evidence>
<comment type="subcellular location">
    <subcellularLocation>
        <location evidence="1">Membrane</location>
        <topology evidence="1">Multi-pass membrane protein</topology>
    </subcellularLocation>
</comment>
<dbReference type="Pfam" id="PF04932">
    <property type="entry name" value="Wzy_C"/>
    <property type="match status" value="1"/>
</dbReference>
<gene>
    <name evidence="7" type="ORF">COW99_05025</name>
</gene>
<dbReference type="InterPro" id="IPR007016">
    <property type="entry name" value="O-antigen_ligase-rel_domated"/>
</dbReference>
<feature type="non-terminal residue" evidence="7">
    <location>
        <position position="1"/>
    </location>
</feature>
<feature type="transmembrane region" description="Helical" evidence="5">
    <location>
        <begin position="139"/>
        <end position="165"/>
    </location>
</feature>
<dbReference type="Proteomes" id="UP000231246">
    <property type="component" value="Unassembled WGS sequence"/>
</dbReference>
<keyword evidence="2 5" id="KW-0812">Transmembrane</keyword>
<feature type="transmembrane region" description="Helical" evidence="5">
    <location>
        <begin position="282"/>
        <end position="300"/>
    </location>
</feature>
<proteinExistence type="predicted"/>
<feature type="transmembrane region" description="Helical" evidence="5">
    <location>
        <begin position="52"/>
        <end position="70"/>
    </location>
</feature>
<evidence type="ECO:0000256" key="5">
    <source>
        <dbReference type="SAM" id="Phobius"/>
    </source>
</evidence>
<sequence length="323" mass="35984">WILVVGIFAEANILLSSSPWVATLRWIKYLEMGLLVAYVSQASLGIQKITKLLILAGLFTVFLALIQLINDGSIGGLFYFLGERSFSLNTPGIARQMLFGREYLRPYATFAHPNILAGYFVITMPFILSGQWIGKNLKLFLVGLWLMIIYISGSAMALIVSIGILFQYIKIRSLYKYLAFGAIVFIMGILSITYGTESVSRRVELNNIAYELFKSSPIVGIGMNNFVVQMSNYRDVNEPGFFFQPAHNIYLLLLSEGGIIGVGLLAWLIWKIYMIGLKRGVYIIPLVAILVLGLFDHYPLTLQQGQLLLAMVIGLNLRSTTGG</sequence>
<dbReference type="PANTHER" id="PTHR37422">
    <property type="entry name" value="TEICHURONIC ACID BIOSYNTHESIS PROTEIN TUAE"/>
    <property type="match status" value="1"/>
</dbReference>
<evidence type="ECO:0000256" key="4">
    <source>
        <dbReference type="ARBA" id="ARBA00023136"/>
    </source>
</evidence>
<feature type="transmembrane region" description="Helical" evidence="5">
    <location>
        <begin position="177"/>
        <end position="196"/>
    </location>
</feature>
<dbReference type="EMBL" id="PCTA01000031">
    <property type="protein sequence ID" value="PIP61267.1"/>
    <property type="molecule type" value="Genomic_DNA"/>
</dbReference>
<feature type="transmembrane region" description="Helical" evidence="5">
    <location>
        <begin position="115"/>
        <end position="133"/>
    </location>
</feature>
<evidence type="ECO:0000256" key="3">
    <source>
        <dbReference type="ARBA" id="ARBA00022989"/>
    </source>
</evidence>
<dbReference type="InterPro" id="IPR051533">
    <property type="entry name" value="WaaL-like"/>
</dbReference>
<keyword evidence="3 5" id="KW-1133">Transmembrane helix</keyword>
<keyword evidence="4 5" id="KW-0472">Membrane</keyword>
<name>A0A2H0BUA0_9BACT</name>
<feature type="transmembrane region" description="Helical" evidence="5">
    <location>
        <begin position="249"/>
        <end position="270"/>
    </location>
</feature>
<organism evidence="7 8">
    <name type="scientific">Candidatus Roizmanbacteria bacterium CG22_combo_CG10-13_8_21_14_all_38_20</name>
    <dbReference type="NCBI Taxonomy" id="1974862"/>
    <lineage>
        <taxon>Bacteria</taxon>
        <taxon>Candidatus Roizmaniibacteriota</taxon>
    </lineage>
</organism>
<dbReference type="PANTHER" id="PTHR37422:SF13">
    <property type="entry name" value="LIPOPOLYSACCHARIDE BIOSYNTHESIS PROTEIN PA4999-RELATED"/>
    <property type="match status" value="1"/>
</dbReference>
<dbReference type="AlphaFoldDB" id="A0A2H0BUA0"/>
<accession>A0A2H0BUA0</accession>
<evidence type="ECO:0000259" key="6">
    <source>
        <dbReference type="Pfam" id="PF04932"/>
    </source>
</evidence>
<evidence type="ECO:0000256" key="1">
    <source>
        <dbReference type="ARBA" id="ARBA00004141"/>
    </source>
</evidence>
<evidence type="ECO:0000256" key="2">
    <source>
        <dbReference type="ARBA" id="ARBA00022692"/>
    </source>
</evidence>
<comment type="caution">
    <text evidence="7">The sequence shown here is derived from an EMBL/GenBank/DDBJ whole genome shotgun (WGS) entry which is preliminary data.</text>
</comment>
<feature type="domain" description="O-antigen ligase-related" evidence="6">
    <location>
        <begin position="144"/>
        <end position="265"/>
    </location>
</feature>
<reference evidence="7 8" key="1">
    <citation type="submission" date="2017-09" db="EMBL/GenBank/DDBJ databases">
        <title>Depth-based differentiation of microbial function through sediment-hosted aquifers and enrichment of novel symbionts in the deep terrestrial subsurface.</title>
        <authorList>
            <person name="Probst A.J."/>
            <person name="Ladd B."/>
            <person name="Jarett J.K."/>
            <person name="Geller-Mcgrath D.E."/>
            <person name="Sieber C.M."/>
            <person name="Emerson J.B."/>
            <person name="Anantharaman K."/>
            <person name="Thomas B.C."/>
            <person name="Malmstrom R."/>
            <person name="Stieglmeier M."/>
            <person name="Klingl A."/>
            <person name="Woyke T."/>
            <person name="Ryan C.M."/>
            <person name="Banfield J.F."/>
        </authorList>
    </citation>
    <scope>NUCLEOTIDE SEQUENCE [LARGE SCALE GENOMIC DNA]</scope>
    <source>
        <strain evidence="7">CG22_combo_CG10-13_8_21_14_all_38_20</strain>
    </source>
</reference>
<dbReference type="GO" id="GO:0016020">
    <property type="term" value="C:membrane"/>
    <property type="evidence" value="ECO:0007669"/>
    <property type="project" value="UniProtKB-SubCell"/>
</dbReference>